<proteinExistence type="predicted"/>
<keyword evidence="9" id="KW-1185">Reference proteome</keyword>
<evidence type="ECO:0000256" key="5">
    <source>
        <dbReference type="ARBA" id="ARBA00029594"/>
    </source>
</evidence>
<feature type="domain" description="PLD phosphodiesterase" evidence="7">
    <location>
        <begin position="196"/>
        <end position="223"/>
    </location>
</feature>
<feature type="domain" description="PLD phosphodiesterase" evidence="7">
    <location>
        <begin position="366"/>
        <end position="392"/>
    </location>
</feature>
<dbReference type="InterPro" id="IPR025202">
    <property type="entry name" value="PLD-like_dom"/>
</dbReference>
<keyword evidence="6" id="KW-0812">Transmembrane</keyword>
<accession>A0A1H7LQD2</accession>
<evidence type="ECO:0000256" key="3">
    <source>
        <dbReference type="ARBA" id="ARBA00018392"/>
    </source>
</evidence>
<keyword evidence="6" id="KW-0472">Membrane</keyword>
<comment type="function">
    <text evidence="1">Could be a virulence factor.</text>
</comment>
<evidence type="ECO:0000313" key="9">
    <source>
        <dbReference type="Proteomes" id="UP000199283"/>
    </source>
</evidence>
<evidence type="ECO:0000259" key="7">
    <source>
        <dbReference type="PROSITE" id="PS50035"/>
    </source>
</evidence>
<feature type="transmembrane region" description="Helical" evidence="6">
    <location>
        <begin position="37"/>
        <end position="57"/>
    </location>
</feature>
<dbReference type="GO" id="GO:0030572">
    <property type="term" value="F:phosphatidyltransferase activity"/>
    <property type="evidence" value="ECO:0007669"/>
    <property type="project" value="UniProtKB-ARBA"/>
</dbReference>
<organism evidence="8 9">
    <name type="scientific">Jannaschia helgolandensis</name>
    <dbReference type="NCBI Taxonomy" id="188906"/>
    <lineage>
        <taxon>Bacteria</taxon>
        <taxon>Pseudomonadati</taxon>
        <taxon>Pseudomonadota</taxon>
        <taxon>Alphaproteobacteria</taxon>
        <taxon>Rhodobacterales</taxon>
        <taxon>Roseobacteraceae</taxon>
        <taxon>Jannaschia</taxon>
    </lineage>
</organism>
<dbReference type="SMART" id="SM00155">
    <property type="entry name" value="PLDc"/>
    <property type="match status" value="2"/>
</dbReference>
<dbReference type="Proteomes" id="UP000199283">
    <property type="component" value="Unassembled WGS sequence"/>
</dbReference>
<dbReference type="STRING" id="188906.SAMN04488526_1790"/>
<keyword evidence="6" id="KW-1133">Transmembrane helix</keyword>
<dbReference type="Pfam" id="PF13091">
    <property type="entry name" value="PLDc_2"/>
    <property type="match status" value="2"/>
</dbReference>
<keyword evidence="4" id="KW-0964">Secreted</keyword>
<dbReference type="InterPro" id="IPR001736">
    <property type="entry name" value="PLipase_D/transphosphatidylase"/>
</dbReference>
<evidence type="ECO:0000313" key="8">
    <source>
        <dbReference type="EMBL" id="SEL00928.1"/>
    </source>
</evidence>
<reference evidence="8 9" key="1">
    <citation type="submission" date="2016-10" db="EMBL/GenBank/DDBJ databases">
        <authorList>
            <person name="de Groot N.N."/>
        </authorList>
    </citation>
    <scope>NUCLEOTIDE SEQUENCE [LARGE SCALE GENOMIC DNA]</scope>
    <source>
        <strain evidence="8 9">DSM 14858</strain>
    </source>
</reference>
<evidence type="ECO:0000256" key="4">
    <source>
        <dbReference type="ARBA" id="ARBA00022525"/>
    </source>
</evidence>
<dbReference type="Gene3D" id="3.30.870.10">
    <property type="entry name" value="Endonuclease Chain A"/>
    <property type="match status" value="2"/>
</dbReference>
<evidence type="ECO:0000256" key="2">
    <source>
        <dbReference type="ARBA" id="ARBA00004613"/>
    </source>
</evidence>
<dbReference type="PROSITE" id="PS50035">
    <property type="entry name" value="PLD"/>
    <property type="match status" value="2"/>
</dbReference>
<dbReference type="PANTHER" id="PTHR21248">
    <property type="entry name" value="CARDIOLIPIN SYNTHASE"/>
    <property type="match status" value="1"/>
</dbReference>
<feature type="transmembrane region" description="Helical" evidence="6">
    <location>
        <begin position="6"/>
        <end position="25"/>
    </location>
</feature>
<dbReference type="OrthoDB" id="9762009at2"/>
<evidence type="ECO:0000256" key="1">
    <source>
        <dbReference type="ARBA" id="ARBA00003145"/>
    </source>
</evidence>
<dbReference type="GO" id="GO:0005576">
    <property type="term" value="C:extracellular region"/>
    <property type="evidence" value="ECO:0007669"/>
    <property type="project" value="UniProtKB-SubCell"/>
</dbReference>
<evidence type="ECO:0000256" key="6">
    <source>
        <dbReference type="SAM" id="Phobius"/>
    </source>
</evidence>
<protein>
    <recommendedName>
        <fullName evidence="3">Phospholipase D</fullName>
    </recommendedName>
    <alternativeName>
        <fullName evidence="5">Choline phosphatase</fullName>
    </alternativeName>
</protein>
<dbReference type="RefSeq" id="WP_092761914.1">
    <property type="nucleotide sequence ID" value="NZ_FNZQ01000002.1"/>
</dbReference>
<dbReference type="PANTHER" id="PTHR21248:SF22">
    <property type="entry name" value="PHOSPHOLIPASE D"/>
    <property type="match status" value="1"/>
</dbReference>
<name>A0A1H7LQD2_9RHOB</name>
<comment type="subcellular location">
    <subcellularLocation>
        <location evidence="2">Secreted</location>
    </subcellularLocation>
</comment>
<dbReference type="EMBL" id="FNZQ01000002">
    <property type="protein sequence ID" value="SEL00928.1"/>
    <property type="molecule type" value="Genomic_DNA"/>
</dbReference>
<dbReference type="SUPFAM" id="SSF56024">
    <property type="entry name" value="Phospholipase D/nuclease"/>
    <property type="match status" value="2"/>
</dbReference>
<gene>
    <name evidence="8" type="ORF">SAMN04488526_1790</name>
</gene>
<dbReference type="GO" id="GO:0032049">
    <property type="term" value="P:cardiolipin biosynthetic process"/>
    <property type="evidence" value="ECO:0007669"/>
    <property type="project" value="UniProtKB-ARBA"/>
</dbReference>
<sequence length="448" mass="49190">MTWLASYGLIILLVIATGIAMIFVLQQRRTPQSASAWVLFILLLPYAAIPLFLALGFRKQGSRFPPIRFNSVTSSVTDAHPVAQTFCQFGIPGPSDGNAIALNIDSATARATLFETIEAATVRLDIIFYLLANDATAHDFIAALTRKVRRGVAVHLVLDRLGTLRAPRAALDELTAAGGEVRYFSPFLHPPDNGHMNLRNHRKMVIADRERVWAGGRNIGDEYLTDRKIWIDMGYVLRGPAVQTFLDVFTSDWDVTGKTIEPLICQCAPMGPATVQLVPSGPDTPLDALHDTLVNAIHRARQNVWIATPYFLPTDALGQALATAARRGLDVRIMLPERSNQWTADLARGAYLRDLDGAGCRILRFTPGMLHAKVGVIDDMAWVGSANFDVRSMLLNFEAVLMIYDTDTVCGVRDWFEAVASDCTAGIVRPGLLRRIAEGVFRLGAPIL</sequence>
<dbReference type="AlphaFoldDB" id="A0A1H7LQD2"/>